<proteinExistence type="predicted"/>
<dbReference type="Proteomes" id="UP001292094">
    <property type="component" value="Unassembled WGS sequence"/>
</dbReference>
<dbReference type="EMBL" id="JAWZYT010004775">
    <property type="protein sequence ID" value="KAK4292615.1"/>
    <property type="molecule type" value="Genomic_DNA"/>
</dbReference>
<feature type="region of interest" description="Disordered" evidence="1">
    <location>
        <begin position="1"/>
        <end position="40"/>
    </location>
</feature>
<comment type="caution">
    <text evidence="2">The sequence shown here is derived from an EMBL/GenBank/DDBJ whole genome shotgun (WGS) entry which is preliminary data.</text>
</comment>
<gene>
    <name evidence="2" type="ORF">Pmani_034636</name>
</gene>
<evidence type="ECO:0000313" key="3">
    <source>
        <dbReference type="Proteomes" id="UP001292094"/>
    </source>
</evidence>
<feature type="compositionally biased region" description="Acidic residues" evidence="1">
    <location>
        <begin position="1"/>
        <end position="12"/>
    </location>
</feature>
<protein>
    <submittedName>
        <fullName evidence="2">Uncharacterized protein</fullName>
    </submittedName>
</protein>
<organism evidence="2 3">
    <name type="scientific">Petrolisthes manimaculis</name>
    <dbReference type="NCBI Taxonomy" id="1843537"/>
    <lineage>
        <taxon>Eukaryota</taxon>
        <taxon>Metazoa</taxon>
        <taxon>Ecdysozoa</taxon>
        <taxon>Arthropoda</taxon>
        <taxon>Crustacea</taxon>
        <taxon>Multicrustacea</taxon>
        <taxon>Malacostraca</taxon>
        <taxon>Eumalacostraca</taxon>
        <taxon>Eucarida</taxon>
        <taxon>Decapoda</taxon>
        <taxon>Pleocyemata</taxon>
        <taxon>Anomura</taxon>
        <taxon>Galatheoidea</taxon>
        <taxon>Porcellanidae</taxon>
        <taxon>Petrolisthes</taxon>
    </lineage>
</organism>
<reference evidence="2" key="1">
    <citation type="submission" date="2023-11" db="EMBL/GenBank/DDBJ databases">
        <title>Genome assemblies of two species of porcelain crab, Petrolisthes cinctipes and Petrolisthes manimaculis (Anomura: Porcellanidae).</title>
        <authorList>
            <person name="Angst P."/>
        </authorList>
    </citation>
    <scope>NUCLEOTIDE SEQUENCE</scope>
    <source>
        <strain evidence="2">PB745_02</strain>
        <tissue evidence="2">Gill</tissue>
    </source>
</reference>
<evidence type="ECO:0000256" key="1">
    <source>
        <dbReference type="SAM" id="MobiDB-lite"/>
    </source>
</evidence>
<dbReference type="AlphaFoldDB" id="A0AAE1NNY8"/>
<evidence type="ECO:0000313" key="2">
    <source>
        <dbReference type="EMBL" id="KAK4292615.1"/>
    </source>
</evidence>
<accession>A0AAE1NNY8</accession>
<sequence>MMAQDDQQDDQTSDTSNESTETAIYLDNVSPPPPPSLNMKAQQLHEDTTKVLLSSGAQKYKARRLVHTLVDDLTPAATSSPITSRRRRTRFPYDFLWQGGSRRL</sequence>
<keyword evidence="3" id="KW-1185">Reference proteome</keyword>
<name>A0AAE1NNY8_9EUCA</name>